<name>A0A0F9GS65_9ZZZZ</name>
<dbReference type="EMBL" id="LAZR01019183">
    <property type="protein sequence ID" value="KKL93456.1"/>
    <property type="molecule type" value="Genomic_DNA"/>
</dbReference>
<dbReference type="PROSITE" id="PS51257">
    <property type="entry name" value="PROKAR_LIPOPROTEIN"/>
    <property type="match status" value="1"/>
</dbReference>
<reference evidence="2" key="1">
    <citation type="journal article" date="2015" name="Nature">
        <title>Complex archaea that bridge the gap between prokaryotes and eukaryotes.</title>
        <authorList>
            <person name="Spang A."/>
            <person name="Saw J.H."/>
            <person name="Jorgensen S.L."/>
            <person name="Zaremba-Niedzwiedzka K."/>
            <person name="Martijn J."/>
            <person name="Lind A.E."/>
            <person name="van Eijk R."/>
            <person name="Schleper C."/>
            <person name="Guy L."/>
            <person name="Ettema T.J."/>
        </authorList>
    </citation>
    <scope>NUCLEOTIDE SEQUENCE</scope>
</reference>
<comment type="caution">
    <text evidence="2">The sequence shown here is derived from an EMBL/GenBank/DDBJ whole genome shotgun (WGS) entry which is preliminary data.</text>
</comment>
<gene>
    <name evidence="2" type="ORF">LCGC14_1874550</name>
</gene>
<accession>A0A0F9GS65</accession>
<proteinExistence type="predicted"/>
<protein>
    <submittedName>
        <fullName evidence="2">Uncharacterized protein</fullName>
    </submittedName>
</protein>
<evidence type="ECO:0000313" key="2">
    <source>
        <dbReference type="EMBL" id="KKL93456.1"/>
    </source>
</evidence>
<evidence type="ECO:0000256" key="1">
    <source>
        <dbReference type="SAM" id="MobiDB-lite"/>
    </source>
</evidence>
<organism evidence="2">
    <name type="scientific">marine sediment metagenome</name>
    <dbReference type="NCBI Taxonomy" id="412755"/>
    <lineage>
        <taxon>unclassified sequences</taxon>
        <taxon>metagenomes</taxon>
        <taxon>ecological metagenomes</taxon>
    </lineage>
</organism>
<dbReference type="AlphaFoldDB" id="A0A0F9GS65"/>
<sequence>MKKAILCLVCLFVIGCEEVDVGRPADKQVEWWAKHFPGSIRAKEFDAKYGTDYHGGNMDMSSKDVEDAKWGRGEYAGKTGDPSIDDPDLNHWAPSTDTKPSFWDKHDAQFGKGDWAGKTGDPFIDDPFFNPWAPGGSFNK</sequence>
<feature type="region of interest" description="Disordered" evidence="1">
    <location>
        <begin position="72"/>
        <end position="104"/>
    </location>
</feature>